<name>A0ABS4K9K1_9CLOT</name>
<evidence type="ECO:0000256" key="1">
    <source>
        <dbReference type="SAM" id="Coils"/>
    </source>
</evidence>
<feature type="transmembrane region" description="Helical" evidence="2">
    <location>
        <begin position="26"/>
        <end position="45"/>
    </location>
</feature>
<dbReference type="RefSeq" id="WP_021282613.1">
    <property type="nucleotide sequence ID" value="NZ_JAGGLL010000075.1"/>
</dbReference>
<dbReference type="EMBL" id="JAGGLL010000075">
    <property type="protein sequence ID" value="MBP2024444.1"/>
    <property type="molecule type" value="Genomic_DNA"/>
</dbReference>
<reference evidence="3 4" key="1">
    <citation type="submission" date="2021-03" db="EMBL/GenBank/DDBJ databases">
        <title>Genomic Encyclopedia of Type Strains, Phase IV (KMG-IV): sequencing the most valuable type-strain genomes for metagenomic binning, comparative biology and taxonomic classification.</title>
        <authorList>
            <person name="Goeker M."/>
        </authorList>
    </citation>
    <scope>NUCLEOTIDE SEQUENCE [LARGE SCALE GENOMIC DNA]</scope>
    <source>
        <strain evidence="3 4">DSM 28650</strain>
    </source>
</reference>
<evidence type="ECO:0000256" key="2">
    <source>
        <dbReference type="SAM" id="Phobius"/>
    </source>
</evidence>
<keyword evidence="2" id="KW-1133">Transmembrane helix</keyword>
<keyword evidence="2" id="KW-0812">Transmembrane</keyword>
<keyword evidence="4" id="KW-1185">Reference proteome</keyword>
<evidence type="ECO:0000313" key="4">
    <source>
        <dbReference type="Proteomes" id="UP001519308"/>
    </source>
</evidence>
<keyword evidence="2" id="KW-0472">Membrane</keyword>
<protein>
    <submittedName>
        <fullName evidence="3">Tetratricopeptide (TPR) repeat protein</fullName>
    </submittedName>
</protein>
<evidence type="ECO:0000313" key="3">
    <source>
        <dbReference type="EMBL" id="MBP2024444.1"/>
    </source>
</evidence>
<gene>
    <name evidence="3" type="ORF">J2Z44_004313</name>
</gene>
<accession>A0ABS4K9K1</accession>
<keyword evidence="1" id="KW-0175">Coiled coil</keyword>
<sequence length="318" mass="36132">MGDNNQEELITVKESSSNVRKMSPKAIILSIIAIGVVALAVVLIVRTNNLYKQADECVVNAEYLVTQKDYKGALIKLDEAKKLNRNLDLKEKSELIDVLKFSYECFTTGMEAFNRSDYKVAYNNLKSVKEIDKDNYLVAQEKIEECKPKLIIQALEGAKKLADAKSYDSAISMINNALTNSPNNEELVNAKNKYTEMNNAKIAEEAKVKQKEEEAKAKAEEQARAEERKKYEPQKIVDKDGKQIWKIYIQNGGIHFTGKYTGSGNFIMKLLNSNQELVKVIVNEIGDYVVDKTVYVKSDGWYYLEVFGSDGTWNYNWK</sequence>
<dbReference type="Proteomes" id="UP001519308">
    <property type="component" value="Unassembled WGS sequence"/>
</dbReference>
<comment type="caution">
    <text evidence="3">The sequence shown here is derived from an EMBL/GenBank/DDBJ whole genome shotgun (WGS) entry which is preliminary data.</text>
</comment>
<proteinExistence type="predicted"/>
<organism evidence="3 4">
    <name type="scientific">Clostridium punense</name>
    <dbReference type="NCBI Taxonomy" id="1054297"/>
    <lineage>
        <taxon>Bacteria</taxon>
        <taxon>Bacillati</taxon>
        <taxon>Bacillota</taxon>
        <taxon>Clostridia</taxon>
        <taxon>Eubacteriales</taxon>
        <taxon>Clostridiaceae</taxon>
        <taxon>Clostridium</taxon>
    </lineage>
</organism>
<feature type="coiled-coil region" evidence="1">
    <location>
        <begin position="194"/>
        <end position="230"/>
    </location>
</feature>